<keyword evidence="9 11" id="KW-0808">Transferase</keyword>
<dbReference type="GO" id="GO:0003999">
    <property type="term" value="F:adenine phosphoribosyltransferase activity"/>
    <property type="evidence" value="ECO:0007669"/>
    <property type="project" value="UniProtKB-EC"/>
</dbReference>
<evidence type="ECO:0000256" key="7">
    <source>
        <dbReference type="ARBA" id="ARBA00022490"/>
    </source>
</evidence>
<dbReference type="HAMAP" id="MF_00004">
    <property type="entry name" value="Aden_phosphoribosyltr"/>
    <property type="match status" value="1"/>
</dbReference>
<comment type="function">
    <text evidence="2 11">Catalyzes a salvage reaction resulting in the formation of AMP, that is energically less costly than de novo synthesis.</text>
</comment>
<evidence type="ECO:0000313" key="13">
    <source>
        <dbReference type="EMBL" id="MBP2368725.1"/>
    </source>
</evidence>
<dbReference type="InterPro" id="IPR005764">
    <property type="entry name" value="Ade_phspho_trans"/>
</dbReference>
<evidence type="ECO:0000259" key="12">
    <source>
        <dbReference type="Pfam" id="PF00156"/>
    </source>
</evidence>
<name>A0ABS4VXR7_9PSEU</name>
<feature type="domain" description="Phosphoribosyltransferase" evidence="12">
    <location>
        <begin position="66"/>
        <end position="167"/>
    </location>
</feature>
<evidence type="ECO:0000256" key="9">
    <source>
        <dbReference type="ARBA" id="ARBA00022679"/>
    </source>
</evidence>
<comment type="subunit">
    <text evidence="11">Homodimer.</text>
</comment>
<evidence type="ECO:0000256" key="10">
    <source>
        <dbReference type="ARBA" id="ARBA00022726"/>
    </source>
</evidence>
<dbReference type="RefSeq" id="WP_210030267.1">
    <property type="nucleotide sequence ID" value="NZ_JAGINU010000001.1"/>
</dbReference>
<dbReference type="EMBL" id="JAGINU010000001">
    <property type="protein sequence ID" value="MBP2368725.1"/>
    <property type="molecule type" value="Genomic_DNA"/>
</dbReference>
<organism evidence="13 14">
    <name type="scientific">Pseudonocardia parietis</name>
    <dbReference type="NCBI Taxonomy" id="570936"/>
    <lineage>
        <taxon>Bacteria</taxon>
        <taxon>Bacillati</taxon>
        <taxon>Actinomycetota</taxon>
        <taxon>Actinomycetes</taxon>
        <taxon>Pseudonocardiales</taxon>
        <taxon>Pseudonocardiaceae</taxon>
        <taxon>Pseudonocardia</taxon>
    </lineage>
</organism>
<dbReference type="Proteomes" id="UP001519295">
    <property type="component" value="Unassembled WGS sequence"/>
</dbReference>
<evidence type="ECO:0000256" key="3">
    <source>
        <dbReference type="ARBA" id="ARBA00004496"/>
    </source>
</evidence>
<comment type="caution">
    <text evidence="13">The sequence shown here is derived from an EMBL/GenBank/DDBJ whole genome shotgun (WGS) entry which is preliminary data.</text>
</comment>
<dbReference type="CDD" id="cd06223">
    <property type="entry name" value="PRTases_typeI"/>
    <property type="match status" value="1"/>
</dbReference>
<comment type="subcellular location">
    <subcellularLocation>
        <location evidence="3 11">Cytoplasm</location>
    </subcellularLocation>
</comment>
<evidence type="ECO:0000256" key="8">
    <source>
        <dbReference type="ARBA" id="ARBA00022676"/>
    </source>
</evidence>
<evidence type="ECO:0000256" key="6">
    <source>
        <dbReference type="ARBA" id="ARBA00011893"/>
    </source>
</evidence>
<proteinExistence type="inferred from homology"/>
<dbReference type="InterPro" id="IPR000836">
    <property type="entry name" value="PRTase_dom"/>
</dbReference>
<keyword evidence="14" id="KW-1185">Reference proteome</keyword>
<protein>
    <recommendedName>
        <fullName evidence="6 11">Adenine phosphoribosyltransferase</fullName>
        <shortName evidence="11">APRT</shortName>
        <ecNumber evidence="6 11">2.4.2.7</ecNumber>
    </recommendedName>
</protein>
<dbReference type="InterPro" id="IPR029057">
    <property type="entry name" value="PRTase-like"/>
</dbReference>
<accession>A0ABS4VXR7</accession>
<dbReference type="EC" id="2.4.2.7" evidence="6 11"/>
<dbReference type="PANTHER" id="PTHR32315:SF3">
    <property type="entry name" value="ADENINE PHOSPHORIBOSYLTRANSFERASE"/>
    <property type="match status" value="1"/>
</dbReference>
<gene>
    <name evidence="11" type="primary">apt</name>
    <name evidence="13" type="ORF">JOF36_004421</name>
</gene>
<sequence>MTAFESIRVGPGIAGESVDDLLRVAELVRTVPDYPEPGVLFRDITPVLADGGSFATVSTELAAHTGGADLVIGVEARGFLLGAAVALVAGVGTVPVRKAGKLPAVAASRTYDLEYGRATLELPAGVVEPGARVYVVDDVLATGGTAAAACALLADAGAEIVGFGTLLELTALNGRAQLGGLQVDALLSA</sequence>
<evidence type="ECO:0000256" key="11">
    <source>
        <dbReference type="HAMAP-Rule" id="MF_00004"/>
    </source>
</evidence>
<keyword evidence="7 11" id="KW-0963">Cytoplasm</keyword>
<reference evidence="13 14" key="1">
    <citation type="submission" date="2021-03" db="EMBL/GenBank/DDBJ databases">
        <title>Sequencing the genomes of 1000 actinobacteria strains.</title>
        <authorList>
            <person name="Klenk H.-P."/>
        </authorList>
    </citation>
    <scope>NUCLEOTIDE SEQUENCE [LARGE SCALE GENOMIC DNA]</scope>
    <source>
        <strain evidence="13 14">DSM 45256</strain>
    </source>
</reference>
<keyword evidence="8 11" id="KW-0328">Glycosyltransferase</keyword>
<evidence type="ECO:0000256" key="4">
    <source>
        <dbReference type="ARBA" id="ARBA00004659"/>
    </source>
</evidence>
<comment type="pathway">
    <text evidence="4 11">Purine metabolism; AMP biosynthesis via salvage pathway; AMP from adenine: step 1/1.</text>
</comment>
<evidence type="ECO:0000313" key="14">
    <source>
        <dbReference type="Proteomes" id="UP001519295"/>
    </source>
</evidence>
<comment type="similarity">
    <text evidence="5 11">Belongs to the purine/pyrimidine phosphoribosyltransferase family.</text>
</comment>
<evidence type="ECO:0000256" key="1">
    <source>
        <dbReference type="ARBA" id="ARBA00000868"/>
    </source>
</evidence>
<dbReference type="PANTHER" id="PTHR32315">
    <property type="entry name" value="ADENINE PHOSPHORIBOSYLTRANSFERASE"/>
    <property type="match status" value="1"/>
</dbReference>
<evidence type="ECO:0000256" key="2">
    <source>
        <dbReference type="ARBA" id="ARBA00003968"/>
    </source>
</evidence>
<dbReference type="Pfam" id="PF00156">
    <property type="entry name" value="Pribosyltran"/>
    <property type="match status" value="1"/>
</dbReference>
<dbReference type="NCBIfam" id="NF002636">
    <property type="entry name" value="PRK02304.1-5"/>
    <property type="match status" value="1"/>
</dbReference>
<keyword evidence="10 11" id="KW-0660">Purine salvage</keyword>
<dbReference type="InterPro" id="IPR050054">
    <property type="entry name" value="UPRTase/APRTase"/>
</dbReference>
<evidence type="ECO:0000256" key="5">
    <source>
        <dbReference type="ARBA" id="ARBA00008391"/>
    </source>
</evidence>
<dbReference type="SUPFAM" id="SSF53271">
    <property type="entry name" value="PRTase-like"/>
    <property type="match status" value="1"/>
</dbReference>
<comment type="catalytic activity">
    <reaction evidence="1 11">
        <text>AMP + diphosphate = 5-phospho-alpha-D-ribose 1-diphosphate + adenine</text>
        <dbReference type="Rhea" id="RHEA:16609"/>
        <dbReference type="ChEBI" id="CHEBI:16708"/>
        <dbReference type="ChEBI" id="CHEBI:33019"/>
        <dbReference type="ChEBI" id="CHEBI:58017"/>
        <dbReference type="ChEBI" id="CHEBI:456215"/>
        <dbReference type="EC" id="2.4.2.7"/>
    </reaction>
</comment>
<dbReference type="Gene3D" id="3.40.50.2020">
    <property type="match status" value="1"/>
</dbReference>